<sequence length="74" mass="7856">MAAFLEPHTYPNSSANCSSGLENSWNRVVAAVPQRPELHSEILLDLGNGEGRGGCGWPNVLPSLPLADDPKADD</sequence>
<protein>
    <submittedName>
        <fullName evidence="1">10398_t:CDS:1</fullName>
    </submittedName>
</protein>
<reference evidence="1" key="1">
    <citation type="submission" date="2021-06" db="EMBL/GenBank/DDBJ databases">
        <authorList>
            <person name="Kallberg Y."/>
            <person name="Tangrot J."/>
            <person name="Rosling A."/>
        </authorList>
    </citation>
    <scope>NUCLEOTIDE SEQUENCE</scope>
    <source>
        <strain evidence="1">CL356</strain>
    </source>
</reference>
<accession>A0ACA9MYP5</accession>
<feature type="non-terminal residue" evidence="1">
    <location>
        <position position="74"/>
    </location>
</feature>
<evidence type="ECO:0000313" key="2">
    <source>
        <dbReference type="Proteomes" id="UP000789525"/>
    </source>
</evidence>
<dbReference type="Proteomes" id="UP000789525">
    <property type="component" value="Unassembled WGS sequence"/>
</dbReference>
<organism evidence="1 2">
    <name type="scientific">Acaulospora colombiana</name>
    <dbReference type="NCBI Taxonomy" id="27376"/>
    <lineage>
        <taxon>Eukaryota</taxon>
        <taxon>Fungi</taxon>
        <taxon>Fungi incertae sedis</taxon>
        <taxon>Mucoromycota</taxon>
        <taxon>Glomeromycotina</taxon>
        <taxon>Glomeromycetes</taxon>
        <taxon>Diversisporales</taxon>
        <taxon>Acaulosporaceae</taxon>
        <taxon>Acaulospora</taxon>
    </lineage>
</organism>
<name>A0ACA9MYP5_9GLOM</name>
<proteinExistence type="predicted"/>
<evidence type="ECO:0000313" key="1">
    <source>
        <dbReference type="EMBL" id="CAG8617077.1"/>
    </source>
</evidence>
<comment type="caution">
    <text evidence="1">The sequence shown here is derived from an EMBL/GenBank/DDBJ whole genome shotgun (WGS) entry which is preliminary data.</text>
</comment>
<keyword evidence="2" id="KW-1185">Reference proteome</keyword>
<gene>
    <name evidence="1" type="ORF">ACOLOM_LOCUS7206</name>
</gene>
<dbReference type="EMBL" id="CAJVPT010016176">
    <property type="protein sequence ID" value="CAG8617077.1"/>
    <property type="molecule type" value="Genomic_DNA"/>
</dbReference>